<dbReference type="InterPro" id="IPR001764">
    <property type="entry name" value="Glyco_hydro_3_N"/>
</dbReference>
<comment type="caution">
    <text evidence="4">The sequence shown here is derived from an EMBL/GenBank/DDBJ whole genome shotgun (WGS) entry which is preliminary data.</text>
</comment>
<dbReference type="EMBL" id="WVHT01000011">
    <property type="protein sequence ID" value="MXV52908.1"/>
    <property type="molecule type" value="Genomic_DNA"/>
</dbReference>
<dbReference type="GO" id="GO:0008422">
    <property type="term" value="F:beta-glucosidase activity"/>
    <property type="evidence" value="ECO:0007669"/>
    <property type="project" value="UniProtKB-ARBA"/>
</dbReference>
<comment type="similarity">
    <text evidence="1">Belongs to the glycosyl hydrolase 3 family.</text>
</comment>
<dbReference type="SUPFAM" id="SSF52279">
    <property type="entry name" value="Beta-D-glucan exohydrolase, C-terminal domain"/>
    <property type="match status" value="1"/>
</dbReference>
<dbReference type="PANTHER" id="PTHR42715:SF10">
    <property type="entry name" value="BETA-GLUCOSIDASE"/>
    <property type="match status" value="1"/>
</dbReference>
<evidence type="ECO:0000313" key="4">
    <source>
        <dbReference type="EMBL" id="MXV52908.1"/>
    </source>
</evidence>
<dbReference type="InterPro" id="IPR026891">
    <property type="entry name" value="Fn3-like"/>
</dbReference>
<dbReference type="RefSeq" id="WP_160846088.1">
    <property type="nucleotide sequence ID" value="NZ_WVHT01000011.1"/>
</dbReference>
<evidence type="ECO:0000313" key="5">
    <source>
        <dbReference type="Proteomes" id="UP000466586"/>
    </source>
</evidence>
<dbReference type="AlphaFoldDB" id="A0A7K1YFN1"/>
<keyword evidence="5" id="KW-1185">Reference proteome</keyword>
<dbReference type="Proteomes" id="UP000466586">
    <property type="component" value="Unassembled WGS sequence"/>
</dbReference>
<dbReference type="Pfam" id="PF14310">
    <property type="entry name" value="Fn3-like"/>
    <property type="match status" value="1"/>
</dbReference>
<accession>A0A7K1YFN1</accession>
<organism evidence="4 5">
    <name type="scientific">Hufsiella arboris</name>
    <dbReference type="NCBI Taxonomy" id="2695275"/>
    <lineage>
        <taxon>Bacteria</taxon>
        <taxon>Pseudomonadati</taxon>
        <taxon>Bacteroidota</taxon>
        <taxon>Sphingobacteriia</taxon>
        <taxon>Sphingobacteriales</taxon>
        <taxon>Sphingobacteriaceae</taxon>
        <taxon>Hufsiella</taxon>
    </lineage>
</organism>
<sequence length="753" mass="82807">MILFKGRYLSLITISCVLLFAFKNEERTSPYPYKNPKLSVDERVKDLLSRMTLKEKILQLDMFWGKEVADSTGHETKEYSAKKTAAILGDTGIGSVHDLYPLTADITNKIQKYALENTRLGIPVLFIEEGLHGYSSKGSTSFPIPLQMSAAWDTALVYKAGRVIATETRAHGVNMILGPVLCLPHDPRWGRVEETFGEDPYLDALNGVAMVKGLQGKRLSDNDAVVAEPKHFSVHGIPEAGSNTAPVNIGEREERSTYLYVFERAVKEGGAKGIMAAYSEIDGIPCVDNKWLLTDVLRKEWGFDGFVLSDLGAIKMSLESHAIASSVSDALAQTFNAGLNMQFYDFDHKLFMTSVEQAIKDKKLSEAQLNKTVGEVLRVKFLLGLFDNPYILNDRVSKVFHSSESQDLALKIAQESICLLKNDDVLPLKANQSIAVLGPLAKSTYLGGYSNTEDKAISVLEGLQQRAGSSAKISFEPGYSMEKDQGDLLQKAVNLAKASDVAIVVLGEDLSIVGEGKDRAHLDLDENQMELVRAVKATAKPVVVVLENGRPLTINWIAKNIPAIVESWFGGEKNGLAIADVLLGNVNPSGKLPMTFPRSLGQVPFYYNHKPTSYHRYVDEQSTPLYAFGHGLSYTKFEYSDLSFDKPKIAADETIEVSLNVKNTGPVAGAEVVQVYVRDVVSSVTTPVMALKGFHKVMLKPGETSVIRFKLGPEHLSLWNKSMKRVVEPGEFKIMVGSASDDIRLNGSFQVIK</sequence>
<dbReference type="InterPro" id="IPR036962">
    <property type="entry name" value="Glyco_hydro_3_N_sf"/>
</dbReference>
<reference evidence="4 5" key="1">
    <citation type="submission" date="2019-11" db="EMBL/GenBank/DDBJ databases">
        <title>Pedobacter sp. HMF7647 Genome sequencing and assembly.</title>
        <authorList>
            <person name="Kang H."/>
            <person name="Kim H."/>
            <person name="Joh K."/>
        </authorList>
    </citation>
    <scope>NUCLEOTIDE SEQUENCE [LARGE SCALE GENOMIC DNA]</scope>
    <source>
        <strain evidence="4 5">HMF7647</strain>
    </source>
</reference>
<dbReference type="SUPFAM" id="SSF51445">
    <property type="entry name" value="(Trans)glycosidases"/>
    <property type="match status" value="1"/>
</dbReference>
<dbReference type="Gene3D" id="3.40.50.1700">
    <property type="entry name" value="Glycoside hydrolase family 3 C-terminal domain"/>
    <property type="match status" value="1"/>
</dbReference>
<proteinExistence type="inferred from homology"/>
<keyword evidence="2" id="KW-0378">Hydrolase</keyword>
<dbReference type="GO" id="GO:0005975">
    <property type="term" value="P:carbohydrate metabolic process"/>
    <property type="evidence" value="ECO:0007669"/>
    <property type="project" value="InterPro"/>
</dbReference>
<dbReference type="InterPro" id="IPR017853">
    <property type="entry name" value="GH"/>
</dbReference>
<dbReference type="FunFam" id="2.60.40.10:FF:000495">
    <property type="entry name" value="Periplasmic beta-glucosidase"/>
    <property type="match status" value="1"/>
</dbReference>
<dbReference type="InterPro" id="IPR013783">
    <property type="entry name" value="Ig-like_fold"/>
</dbReference>
<dbReference type="InterPro" id="IPR036881">
    <property type="entry name" value="Glyco_hydro_3_C_sf"/>
</dbReference>
<dbReference type="InterPro" id="IPR050288">
    <property type="entry name" value="Cellulose_deg_GH3"/>
</dbReference>
<name>A0A7K1YFN1_9SPHI</name>
<dbReference type="Gene3D" id="3.20.20.300">
    <property type="entry name" value="Glycoside hydrolase, family 3, N-terminal domain"/>
    <property type="match status" value="1"/>
</dbReference>
<dbReference type="PANTHER" id="PTHR42715">
    <property type="entry name" value="BETA-GLUCOSIDASE"/>
    <property type="match status" value="1"/>
</dbReference>
<dbReference type="Gene3D" id="2.60.40.10">
    <property type="entry name" value="Immunoglobulins"/>
    <property type="match status" value="1"/>
</dbReference>
<feature type="domain" description="Fibronectin type III-like" evidence="3">
    <location>
        <begin position="671"/>
        <end position="740"/>
    </location>
</feature>
<evidence type="ECO:0000256" key="1">
    <source>
        <dbReference type="ARBA" id="ARBA00005336"/>
    </source>
</evidence>
<evidence type="ECO:0000256" key="2">
    <source>
        <dbReference type="ARBA" id="ARBA00022801"/>
    </source>
</evidence>
<protein>
    <submittedName>
        <fullName evidence="4">Beta-glucosidase</fullName>
    </submittedName>
</protein>
<gene>
    <name evidence="4" type="ORF">GS399_18190</name>
</gene>
<dbReference type="InterPro" id="IPR002772">
    <property type="entry name" value="Glyco_hydro_3_C"/>
</dbReference>
<dbReference type="SMART" id="SM01217">
    <property type="entry name" value="Fn3_like"/>
    <property type="match status" value="1"/>
</dbReference>
<dbReference type="PRINTS" id="PR00133">
    <property type="entry name" value="GLHYDRLASE3"/>
</dbReference>
<dbReference type="Pfam" id="PF01915">
    <property type="entry name" value="Glyco_hydro_3_C"/>
    <property type="match status" value="1"/>
</dbReference>
<evidence type="ECO:0000259" key="3">
    <source>
        <dbReference type="SMART" id="SM01217"/>
    </source>
</evidence>
<dbReference type="Pfam" id="PF00933">
    <property type="entry name" value="Glyco_hydro_3"/>
    <property type="match status" value="1"/>
</dbReference>